<keyword evidence="5" id="KW-1185">Reference proteome</keyword>
<sequence>MVKRKRSREDDLEAKLADYKKEIFRAIKGAKGLERQRYSKRLRDDKASPDKVKRLEREILVLKSLDLQQTTDAHLHSSLLKIKQIAESPALPEEIKQGVPKPDLSEEERAALHNVTSGLFNRPHVREAVDKAVRGVCLILNVPIPDKKSKKGKKDSVAATESKKQFKEEVDDEPRESKKAKLVDAKDVSAKPKAESKPKETEVEAEEEPNPFEEMDDEIPTDSDASEGGKNADAANEEEEVDSDEEEEEKALSKMEAMLGGSDSEEDSPDEDLKARYKALLSEVADEGDTADDESNSDDEDEDLDEDMADPDSDAEDSGNDSDRQRRINAANVSLSPEPEPSSSSSKEKKVKRAKKPTGRPGETTFLPSLMGGYISNSESEASDLDLAPPKKRLGQKQRQAIWEKKYGASANHVKKQANGQRGAGGGARDSGWDMRKGAVGADEDGGARKPWKKGVSNPLGGGGGKGRDRGGRGEEKKKARAPPKKDDEGILHPSWEARKKAKETQTTAAFTGTKITF</sequence>
<evidence type="ECO:0000313" key="4">
    <source>
        <dbReference type="EMBL" id="KXH45887.1"/>
    </source>
</evidence>
<feature type="compositionally biased region" description="Basic and acidic residues" evidence="2">
    <location>
        <begin position="466"/>
        <end position="499"/>
    </location>
</feature>
<name>A0A135TCQ6_9PEZI</name>
<dbReference type="OrthoDB" id="3364872at2759"/>
<dbReference type="InterPro" id="IPR015158">
    <property type="entry name" value="Bud22_dom"/>
</dbReference>
<feature type="compositionally biased region" description="Acidic residues" evidence="2">
    <location>
        <begin position="203"/>
        <end position="225"/>
    </location>
</feature>
<dbReference type="EMBL" id="JEMN01001163">
    <property type="protein sequence ID" value="KXH45887.1"/>
    <property type="molecule type" value="Genomic_DNA"/>
</dbReference>
<feature type="compositionally biased region" description="Acidic residues" evidence="2">
    <location>
        <begin position="284"/>
        <end position="320"/>
    </location>
</feature>
<organism evidence="4 5">
    <name type="scientific">Colletotrichum nymphaeae SA-01</name>
    <dbReference type="NCBI Taxonomy" id="1460502"/>
    <lineage>
        <taxon>Eukaryota</taxon>
        <taxon>Fungi</taxon>
        <taxon>Dikarya</taxon>
        <taxon>Ascomycota</taxon>
        <taxon>Pezizomycotina</taxon>
        <taxon>Sordariomycetes</taxon>
        <taxon>Hypocreomycetidae</taxon>
        <taxon>Glomerellales</taxon>
        <taxon>Glomerellaceae</taxon>
        <taxon>Colletotrichum</taxon>
        <taxon>Colletotrichum acutatum species complex</taxon>
    </lineage>
</organism>
<proteinExistence type="predicted"/>
<keyword evidence="1" id="KW-0175">Coiled coil</keyword>
<dbReference type="GO" id="GO:0005634">
    <property type="term" value="C:nucleus"/>
    <property type="evidence" value="ECO:0007669"/>
    <property type="project" value="TreeGrafter"/>
</dbReference>
<evidence type="ECO:0000256" key="1">
    <source>
        <dbReference type="ARBA" id="ARBA00023054"/>
    </source>
</evidence>
<keyword evidence="4" id="KW-0830">Ubiquinone</keyword>
<feature type="compositionally biased region" description="Polar residues" evidence="2">
    <location>
        <begin position="505"/>
        <end position="518"/>
    </location>
</feature>
<dbReference type="GO" id="GO:0030490">
    <property type="term" value="P:maturation of SSU-rRNA"/>
    <property type="evidence" value="ECO:0007669"/>
    <property type="project" value="TreeGrafter"/>
</dbReference>
<dbReference type="Proteomes" id="UP000070054">
    <property type="component" value="Unassembled WGS sequence"/>
</dbReference>
<evidence type="ECO:0000259" key="3">
    <source>
        <dbReference type="Pfam" id="PF09073"/>
    </source>
</evidence>
<feature type="compositionally biased region" description="Acidic residues" evidence="2">
    <location>
        <begin position="235"/>
        <end position="249"/>
    </location>
</feature>
<dbReference type="Pfam" id="PF09073">
    <property type="entry name" value="BUD22"/>
    <property type="match status" value="1"/>
</dbReference>
<dbReference type="PANTHER" id="PTHR23325:SF1">
    <property type="entry name" value="SERUM RESPONSE FACTOR-BINDING PROTEIN 1"/>
    <property type="match status" value="1"/>
</dbReference>
<dbReference type="InterPro" id="IPR037393">
    <property type="entry name" value="Bud22/SRFB1"/>
</dbReference>
<gene>
    <name evidence="4" type="ORF">CNYM01_08610</name>
</gene>
<dbReference type="AlphaFoldDB" id="A0A135TCQ6"/>
<feature type="domain" description="Bud22" evidence="3">
    <location>
        <begin position="18"/>
        <end position="518"/>
    </location>
</feature>
<evidence type="ECO:0000313" key="5">
    <source>
        <dbReference type="Proteomes" id="UP000070054"/>
    </source>
</evidence>
<evidence type="ECO:0000256" key="2">
    <source>
        <dbReference type="SAM" id="MobiDB-lite"/>
    </source>
</evidence>
<protein>
    <submittedName>
        <fullName evidence="4">NADH-ubiquinone oxidoreductase 30.4 kDa subunit</fullName>
    </submittedName>
</protein>
<dbReference type="PANTHER" id="PTHR23325">
    <property type="entry name" value="SERUM RESPONSE FACTOR-BINDING"/>
    <property type="match status" value="1"/>
</dbReference>
<feature type="region of interest" description="Disordered" evidence="2">
    <location>
        <begin position="147"/>
        <end position="518"/>
    </location>
</feature>
<accession>A0A135TCQ6</accession>
<comment type="caution">
    <text evidence="4">The sequence shown here is derived from an EMBL/GenBank/DDBJ whole genome shotgun (WGS) entry which is preliminary data.</text>
</comment>
<feature type="compositionally biased region" description="Basic residues" evidence="2">
    <location>
        <begin position="349"/>
        <end position="358"/>
    </location>
</feature>
<reference evidence="4 5" key="1">
    <citation type="submission" date="2014-02" db="EMBL/GenBank/DDBJ databases">
        <title>The genome sequence of Colletotrichum nymphaeae SA-01.</title>
        <authorList>
            <person name="Baroncelli R."/>
            <person name="Thon M.R."/>
        </authorList>
    </citation>
    <scope>NUCLEOTIDE SEQUENCE [LARGE SCALE GENOMIC DNA]</scope>
    <source>
        <strain evidence="4 5">SA-01</strain>
    </source>
</reference>
<feature type="compositionally biased region" description="Basic and acidic residues" evidence="2">
    <location>
        <begin position="175"/>
        <end position="202"/>
    </location>
</feature>
<dbReference type="GO" id="GO:0030686">
    <property type="term" value="C:90S preribosome"/>
    <property type="evidence" value="ECO:0007669"/>
    <property type="project" value="TreeGrafter"/>
</dbReference>